<dbReference type="GO" id="GO:0004029">
    <property type="term" value="F:aldehyde dehydrogenase (NAD+) activity"/>
    <property type="evidence" value="ECO:0007669"/>
    <property type="project" value="TreeGrafter"/>
</dbReference>
<dbReference type="EMBL" id="HG793136">
    <property type="protein sequence ID" value="CRL19771.1"/>
    <property type="molecule type" value="Genomic_DNA"/>
</dbReference>
<feature type="domain" description="Aldehyde dehydrogenase" evidence="6">
    <location>
        <begin position="31"/>
        <end position="491"/>
    </location>
</feature>
<dbReference type="Gene3D" id="3.40.309.10">
    <property type="entry name" value="Aldehyde Dehydrogenase, Chain A, domain 2"/>
    <property type="match status" value="1"/>
</dbReference>
<keyword evidence="3" id="KW-0520">NAD</keyword>
<dbReference type="PANTHER" id="PTHR43720:SF2">
    <property type="entry name" value="2-AMINOMUCONIC SEMIALDEHYDE DEHYDROGENASE"/>
    <property type="match status" value="1"/>
</dbReference>
<dbReference type="Proteomes" id="UP000053732">
    <property type="component" value="Unassembled WGS sequence"/>
</dbReference>
<evidence type="ECO:0000256" key="4">
    <source>
        <dbReference type="PROSITE-ProRule" id="PRU10007"/>
    </source>
</evidence>
<dbReference type="GO" id="GO:0006598">
    <property type="term" value="P:polyamine catabolic process"/>
    <property type="evidence" value="ECO:0007669"/>
    <property type="project" value="TreeGrafter"/>
</dbReference>
<dbReference type="PROSITE" id="PS00687">
    <property type="entry name" value="ALDEHYDE_DEHYDR_GLU"/>
    <property type="match status" value="1"/>
</dbReference>
<evidence type="ECO:0000256" key="1">
    <source>
        <dbReference type="ARBA" id="ARBA00009986"/>
    </source>
</evidence>
<accession>A0A0G4P0B4</accession>
<comment type="similarity">
    <text evidence="1 5">Belongs to the aldehyde dehydrogenase family.</text>
</comment>
<evidence type="ECO:0000256" key="5">
    <source>
        <dbReference type="RuleBase" id="RU003345"/>
    </source>
</evidence>
<reference evidence="7 8" key="1">
    <citation type="journal article" date="2014" name="Nat. Commun.">
        <title>Multiple recent horizontal transfers of a large genomic region in cheese making fungi.</title>
        <authorList>
            <person name="Cheeseman K."/>
            <person name="Ropars J."/>
            <person name="Renault P."/>
            <person name="Dupont J."/>
            <person name="Gouzy J."/>
            <person name="Branca A."/>
            <person name="Abraham A.L."/>
            <person name="Ceppi M."/>
            <person name="Conseiller E."/>
            <person name="Debuchy R."/>
            <person name="Malagnac F."/>
            <person name="Goarin A."/>
            <person name="Silar P."/>
            <person name="Lacoste S."/>
            <person name="Sallet E."/>
            <person name="Bensimon A."/>
            <person name="Giraud T."/>
            <person name="Brygoo Y."/>
        </authorList>
    </citation>
    <scope>NUCLEOTIDE SEQUENCE [LARGE SCALE GENOMIC DNA]</scope>
    <source>
        <strain evidence="8">FM 013</strain>
    </source>
</reference>
<dbReference type="InterPro" id="IPR016161">
    <property type="entry name" value="Ald_DH/histidinol_DH"/>
</dbReference>
<evidence type="ECO:0000313" key="8">
    <source>
        <dbReference type="Proteomes" id="UP000053732"/>
    </source>
</evidence>
<keyword evidence="8" id="KW-1185">Reference proteome</keyword>
<dbReference type="InterPro" id="IPR015590">
    <property type="entry name" value="Aldehyde_DH_dom"/>
</dbReference>
<evidence type="ECO:0000256" key="2">
    <source>
        <dbReference type="ARBA" id="ARBA00023002"/>
    </source>
</evidence>
<dbReference type="InterPro" id="IPR016163">
    <property type="entry name" value="Ald_DH_C"/>
</dbReference>
<dbReference type="InterPro" id="IPR029510">
    <property type="entry name" value="Ald_DH_CS_GLU"/>
</dbReference>
<feature type="active site" evidence="4">
    <location>
        <position position="268"/>
    </location>
</feature>
<dbReference type="Pfam" id="PF00171">
    <property type="entry name" value="Aldedh"/>
    <property type="match status" value="1"/>
</dbReference>
<organism evidence="7 8">
    <name type="scientific">Penicillium camemberti (strain FM 013)</name>
    <dbReference type="NCBI Taxonomy" id="1429867"/>
    <lineage>
        <taxon>Eukaryota</taxon>
        <taxon>Fungi</taxon>
        <taxon>Dikarya</taxon>
        <taxon>Ascomycota</taxon>
        <taxon>Pezizomycotina</taxon>
        <taxon>Eurotiomycetes</taxon>
        <taxon>Eurotiomycetidae</taxon>
        <taxon>Eurotiales</taxon>
        <taxon>Aspergillaceae</taxon>
        <taxon>Penicillium</taxon>
    </lineage>
</organism>
<evidence type="ECO:0000259" key="6">
    <source>
        <dbReference type="Pfam" id="PF00171"/>
    </source>
</evidence>
<dbReference type="PANTHER" id="PTHR43720">
    <property type="entry name" value="2-AMINOMUCONIC SEMIALDEHYDE DEHYDROGENASE"/>
    <property type="match status" value="1"/>
</dbReference>
<evidence type="ECO:0000313" key="7">
    <source>
        <dbReference type="EMBL" id="CRL19771.1"/>
    </source>
</evidence>
<dbReference type="InterPro" id="IPR016162">
    <property type="entry name" value="Ald_DH_N"/>
</dbReference>
<evidence type="ECO:0000256" key="3">
    <source>
        <dbReference type="ARBA" id="ARBA00023027"/>
    </source>
</evidence>
<proteinExistence type="inferred from homology"/>
<dbReference type="Gene3D" id="3.40.605.10">
    <property type="entry name" value="Aldehyde Dehydrogenase, Chain A, domain 1"/>
    <property type="match status" value="1"/>
</dbReference>
<dbReference type="SUPFAM" id="SSF53720">
    <property type="entry name" value="ALDH-like"/>
    <property type="match status" value="1"/>
</dbReference>
<protein>
    <submittedName>
        <fullName evidence="7">Aldehyde/histidinol dehydrogenase</fullName>
    </submittedName>
</protein>
<gene>
    <name evidence="7" type="ORF">PCAMFM013_S003g000562</name>
</gene>
<dbReference type="AlphaFoldDB" id="A0A0G4P0B4"/>
<name>A0A0G4P0B4_PENC3</name>
<keyword evidence="2 5" id="KW-0560">Oxidoreductase</keyword>
<dbReference type="STRING" id="1429867.A0A0G4P0B4"/>
<sequence>MCETSIDLTAPNGLLYTQPTGLFINNVFVCSKSGETISSINPVNQEKIVVVSAACADDVDIAVEAARTALGDSSWKSMCSSDRGKLMNELANLIDEEKEILAVIESWDNGKPLKAALNDDLEEVIGTFRYYAGWTDKLHGQTTSGPGSSQKLAYTIREPVGVVGQIIPWNFPLAMAAMKLAPALACGNTVVIKASEQTPLSILYLATLIQKAGFPPGVVNILNGLGGVTGSSLVTHPHVDMVAFTGSTVTGKEIMRLAAGTMKRVLLETGGKSPLIVFEDANIEQAAKWACFGSMYNQGQICTATSRILVQKDIMAGFIDLLEQAVGAIKVGDPFRDDTFQGPQNSKQQFDRVLNYIETGKAEGATVVAGGTAVPGKGLYIKPTIFTNVDENMSIWKDEIFGPVVVVKGFTSEQEAVKLANDSIYGLGAAVFTKDIQRAHRVAAKIVSGTIWINSSNDGDVRVPFSGMKQSGIGCELGEEGLRAYYQTKAVHVNIGSVL</sequence>
<dbReference type="FunFam" id="3.40.309.10:FF:000012">
    <property type="entry name" value="Betaine aldehyde dehydrogenase"/>
    <property type="match status" value="1"/>
</dbReference>
<dbReference type="FunFam" id="3.40.605.10:FF:000001">
    <property type="entry name" value="Aldehyde dehydrogenase 1"/>
    <property type="match status" value="1"/>
</dbReference>